<reference evidence="1 2" key="1">
    <citation type="journal article" date="2012" name="Genome Biol.">
        <title>Genome and low-iron response of an oceanic diatom adapted to chronic iron limitation.</title>
        <authorList>
            <person name="Lommer M."/>
            <person name="Specht M."/>
            <person name="Roy A.S."/>
            <person name="Kraemer L."/>
            <person name="Andreson R."/>
            <person name="Gutowska M.A."/>
            <person name="Wolf J."/>
            <person name="Bergner S.V."/>
            <person name="Schilhabel M.B."/>
            <person name="Klostermeier U.C."/>
            <person name="Beiko R.G."/>
            <person name="Rosenstiel P."/>
            <person name="Hippler M."/>
            <person name="Laroche J."/>
        </authorList>
    </citation>
    <scope>NUCLEOTIDE SEQUENCE [LARGE SCALE GENOMIC DNA]</scope>
    <source>
        <strain evidence="1 2">CCMP1005</strain>
    </source>
</reference>
<comment type="caution">
    <text evidence="1">The sequence shown here is derived from an EMBL/GenBank/DDBJ whole genome shotgun (WGS) entry which is preliminary data.</text>
</comment>
<protein>
    <submittedName>
        <fullName evidence="1">Uncharacterized protein</fullName>
    </submittedName>
</protein>
<keyword evidence="2" id="KW-1185">Reference proteome</keyword>
<feature type="non-terminal residue" evidence="1">
    <location>
        <position position="1"/>
    </location>
</feature>
<dbReference type="EMBL" id="AGNL01013975">
    <property type="protein sequence ID" value="EJK66921.1"/>
    <property type="molecule type" value="Genomic_DNA"/>
</dbReference>
<accession>K0T0X1</accession>
<dbReference type="AlphaFoldDB" id="K0T0X1"/>
<gene>
    <name evidence="1" type="ORF">THAOC_12107</name>
</gene>
<proteinExistence type="predicted"/>
<evidence type="ECO:0000313" key="2">
    <source>
        <dbReference type="Proteomes" id="UP000266841"/>
    </source>
</evidence>
<sequence>GRGSGSWAEDVDGLDVAWMRGWLRWLGGLDGLGALAGQSTCGDRDGGSGCDELGRGLGRLGDKGQ</sequence>
<name>K0T0X1_THAOC</name>
<organism evidence="1 2">
    <name type="scientific">Thalassiosira oceanica</name>
    <name type="common">Marine diatom</name>
    <dbReference type="NCBI Taxonomy" id="159749"/>
    <lineage>
        <taxon>Eukaryota</taxon>
        <taxon>Sar</taxon>
        <taxon>Stramenopiles</taxon>
        <taxon>Ochrophyta</taxon>
        <taxon>Bacillariophyta</taxon>
        <taxon>Coscinodiscophyceae</taxon>
        <taxon>Thalassiosirophycidae</taxon>
        <taxon>Thalassiosirales</taxon>
        <taxon>Thalassiosiraceae</taxon>
        <taxon>Thalassiosira</taxon>
    </lineage>
</organism>
<evidence type="ECO:0000313" key="1">
    <source>
        <dbReference type="EMBL" id="EJK66921.1"/>
    </source>
</evidence>
<dbReference type="Proteomes" id="UP000266841">
    <property type="component" value="Unassembled WGS sequence"/>
</dbReference>